<dbReference type="PANTHER" id="PTHR43353:SF6">
    <property type="entry name" value="CYTOPLASMIC ALDEHYDE DEHYDROGENASE (EUROFUNG)"/>
    <property type="match status" value="1"/>
</dbReference>
<feature type="domain" description="Aldehyde dehydrogenase" evidence="2">
    <location>
        <begin position="27"/>
        <end position="457"/>
    </location>
</feature>
<dbReference type="InterPro" id="IPR050740">
    <property type="entry name" value="Aldehyde_DH_Superfamily"/>
</dbReference>
<dbReference type="EMBL" id="SWFS01000362">
    <property type="protein sequence ID" value="KAA8908501.1"/>
    <property type="molecule type" value="Genomic_DNA"/>
</dbReference>
<dbReference type="AlphaFoldDB" id="A0A642UZM5"/>
<dbReference type="OrthoDB" id="310895at2759"/>
<reference evidence="3" key="1">
    <citation type="journal article" date="2019" name="G3 (Bethesda)">
        <title>Genome Assemblies of Two Rare Opportunistic Yeast Pathogens: Diutina rugosa (syn. Candida rugosa) and Trichomonascus ciferrii (syn. Candida ciferrii).</title>
        <authorList>
            <person name="Mixao V."/>
            <person name="Saus E."/>
            <person name="Hansen A.P."/>
            <person name="Lass-Florl C."/>
            <person name="Gabaldon T."/>
        </authorList>
    </citation>
    <scope>NUCLEOTIDE SEQUENCE</scope>
    <source>
        <strain evidence="3">CBS 4856</strain>
    </source>
</reference>
<organism evidence="3 4">
    <name type="scientific">Trichomonascus ciferrii</name>
    <dbReference type="NCBI Taxonomy" id="44093"/>
    <lineage>
        <taxon>Eukaryota</taxon>
        <taxon>Fungi</taxon>
        <taxon>Dikarya</taxon>
        <taxon>Ascomycota</taxon>
        <taxon>Saccharomycotina</taxon>
        <taxon>Dipodascomycetes</taxon>
        <taxon>Dipodascales</taxon>
        <taxon>Trichomonascaceae</taxon>
        <taxon>Trichomonascus</taxon>
        <taxon>Trichomonascus ciferrii complex</taxon>
    </lineage>
</organism>
<comment type="caution">
    <text evidence="3">The sequence shown here is derived from an EMBL/GenBank/DDBJ whole genome shotgun (WGS) entry which is preliminary data.</text>
</comment>
<protein>
    <recommendedName>
        <fullName evidence="2">Aldehyde dehydrogenase domain-containing protein</fullName>
    </recommendedName>
</protein>
<dbReference type="InterPro" id="IPR015590">
    <property type="entry name" value="Aldehyde_DH_dom"/>
</dbReference>
<dbReference type="VEuPathDB" id="FungiDB:TRICI_004763"/>
<dbReference type="GO" id="GO:0009450">
    <property type="term" value="P:gamma-aminobutyric acid catabolic process"/>
    <property type="evidence" value="ECO:0007669"/>
    <property type="project" value="TreeGrafter"/>
</dbReference>
<dbReference type="Pfam" id="PF00171">
    <property type="entry name" value="Aldedh"/>
    <property type="match status" value="1"/>
</dbReference>
<dbReference type="Gene3D" id="3.40.605.10">
    <property type="entry name" value="Aldehyde Dehydrogenase, Chain A, domain 1"/>
    <property type="match status" value="1"/>
</dbReference>
<dbReference type="InterPro" id="IPR016163">
    <property type="entry name" value="Ald_DH_C"/>
</dbReference>
<name>A0A642UZM5_9ASCO</name>
<dbReference type="SUPFAM" id="SSF53720">
    <property type="entry name" value="ALDH-like"/>
    <property type="match status" value="1"/>
</dbReference>
<dbReference type="PANTHER" id="PTHR43353">
    <property type="entry name" value="SUCCINATE-SEMIALDEHYDE DEHYDROGENASE, MITOCHONDRIAL"/>
    <property type="match status" value="1"/>
</dbReference>
<gene>
    <name evidence="3" type="ORF">TRICI_004763</name>
</gene>
<evidence type="ECO:0000256" key="1">
    <source>
        <dbReference type="ARBA" id="ARBA00023002"/>
    </source>
</evidence>
<proteinExistence type="predicted"/>
<keyword evidence="1" id="KW-0560">Oxidoreductase</keyword>
<dbReference type="GO" id="GO:0004777">
    <property type="term" value="F:succinate-semialdehyde dehydrogenase (NAD+) activity"/>
    <property type="evidence" value="ECO:0007669"/>
    <property type="project" value="TreeGrafter"/>
</dbReference>
<evidence type="ECO:0000259" key="2">
    <source>
        <dbReference type="Pfam" id="PF00171"/>
    </source>
</evidence>
<keyword evidence="4" id="KW-1185">Reference proteome</keyword>
<dbReference type="Gene3D" id="3.40.309.10">
    <property type="entry name" value="Aldehyde Dehydrogenase, Chain A, domain 2"/>
    <property type="match status" value="1"/>
</dbReference>
<sequence length="461" mass="49894">MEVPTLIYGQRLSGGDVETVEDLRSPGRVVTEVRITEGSEIIRAADGLEEAMRVWRKTTDEEKSGIFSRAADILEDRKTQAFDQMNKEAGVERPMADFVFGGAVGILRDLAVRLSKGQEPVMIELGGRHQTMVVREPIGGVLAMSPWNAPPILAMRSVAYPLAAGCPVIFKTNEIAPGSQYATISCLLDAGLPAGMLNVINSTREQTPKVVEALLSHKNIRKVNFTGSSAVGSKIAQLAAKHLKTVTLELGGKGAVIVDEDADIPKAVAAVLDGAWKNAGQICMSTERVFVHERVYSKFVELLKNTEFSLNQAQPLVNHGVNAEKLIQQALDSGAQILYHQPGEQIDRIILEKVDETMDLYSQESFGPVAYVVPVKTTSEAIDLANASEYGLSCAIWSSNPTSAIAIARQLECGSVHINGNTVFDHPAVPHGGCKSSGWGRFNSQWGIDEFTFVKSITYTS</sequence>
<evidence type="ECO:0000313" key="4">
    <source>
        <dbReference type="Proteomes" id="UP000761534"/>
    </source>
</evidence>
<accession>A0A642UZM5</accession>
<evidence type="ECO:0000313" key="3">
    <source>
        <dbReference type="EMBL" id="KAA8908501.1"/>
    </source>
</evidence>
<dbReference type="InterPro" id="IPR016161">
    <property type="entry name" value="Ald_DH/histidinol_DH"/>
</dbReference>
<dbReference type="InterPro" id="IPR016162">
    <property type="entry name" value="Ald_DH_N"/>
</dbReference>
<dbReference type="Proteomes" id="UP000761534">
    <property type="component" value="Unassembled WGS sequence"/>
</dbReference>